<dbReference type="GO" id="GO:0031297">
    <property type="term" value="P:replication fork processing"/>
    <property type="evidence" value="ECO:0007669"/>
    <property type="project" value="InterPro"/>
</dbReference>
<dbReference type="InterPro" id="IPR029424">
    <property type="entry name" value="MMS22L_C"/>
</dbReference>
<dbReference type="InterPro" id="IPR042320">
    <property type="entry name" value="MMS22-like"/>
</dbReference>
<dbReference type="AlphaFoldDB" id="A0A913Y3D0"/>
<evidence type="ECO:0000256" key="3">
    <source>
        <dbReference type="ARBA" id="ARBA00006585"/>
    </source>
</evidence>
<evidence type="ECO:0000256" key="10">
    <source>
        <dbReference type="ARBA" id="ARBA00033326"/>
    </source>
</evidence>
<dbReference type="InterPro" id="IPR029425">
    <property type="entry name" value="MMS22L_N"/>
</dbReference>
<dbReference type="Pfam" id="PF14910">
    <property type="entry name" value="MMS22L_N"/>
    <property type="match status" value="1"/>
</dbReference>
<dbReference type="EnsemblMetazoa" id="XM_021058481.2">
    <property type="protein sequence ID" value="XP_020914140.1"/>
    <property type="gene ID" value="LOC110251749"/>
</dbReference>
<evidence type="ECO:0000313" key="13">
    <source>
        <dbReference type="EnsemblMetazoa" id="XP_020914140.1"/>
    </source>
</evidence>
<evidence type="ECO:0000256" key="8">
    <source>
        <dbReference type="ARBA" id="ARBA00023204"/>
    </source>
</evidence>
<dbReference type="OMA" id="RVYLCLL"/>
<dbReference type="GO" id="GO:0000724">
    <property type="term" value="P:double-strand break repair via homologous recombination"/>
    <property type="evidence" value="ECO:0007669"/>
    <property type="project" value="InterPro"/>
</dbReference>
<dbReference type="GO" id="GO:0006325">
    <property type="term" value="P:chromatin organization"/>
    <property type="evidence" value="ECO:0007669"/>
    <property type="project" value="UniProtKB-KW"/>
</dbReference>
<evidence type="ECO:0000256" key="9">
    <source>
        <dbReference type="ARBA" id="ARBA00023242"/>
    </source>
</evidence>
<dbReference type="OrthoDB" id="8193282at2759"/>
<keyword evidence="8" id="KW-0234">DNA repair</keyword>
<comment type="subcellular location">
    <subcellularLocation>
        <location evidence="2">Chromosome</location>
    </subcellularLocation>
    <subcellularLocation>
        <location evidence="1">Nucleus</location>
    </subcellularLocation>
</comment>
<dbReference type="PANTHER" id="PTHR28547">
    <property type="entry name" value="PROTEIN MMS22-LIKE"/>
    <property type="match status" value="1"/>
</dbReference>
<reference evidence="13" key="1">
    <citation type="submission" date="2022-11" db="UniProtKB">
        <authorList>
            <consortium name="EnsemblMetazoa"/>
        </authorList>
    </citation>
    <scope>IDENTIFICATION</scope>
</reference>
<dbReference type="Pfam" id="PF14911">
    <property type="entry name" value="MMS22L_C"/>
    <property type="match status" value="1"/>
</dbReference>
<evidence type="ECO:0000256" key="4">
    <source>
        <dbReference type="ARBA" id="ARBA00021061"/>
    </source>
</evidence>
<proteinExistence type="inferred from homology"/>
<evidence type="ECO:0000313" key="14">
    <source>
        <dbReference type="Proteomes" id="UP000887567"/>
    </source>
</evidence>
<keyword evidence="9" id="KW-0539">Nucleus</keyword>
<keyword evidence="7" id="KW-0156">Chromatin regulator</keyword>
<organism evidence="13 14">
    <name type="scientific">Exaiptasia diaphana</name>
    <name type="common">Tropical sea anemone</name>
    <name type="synonym">Aiptasia pulchella</name>
    <dbReference type="NCBI Taxonomy" id="2652724"/>
    <lineage>
        <taxon>Eukaryota</taxon>
        <taxon>Metazoa</taxon>
        <taxon>Cnidaria</taxon>
        <taxon>Anthozoa</taxon>
        <taxon>Hexacorallia</taxon>
        <taxon>Actiniaria</taxon>
        <taxon>Aiptasiidae</taxon>
        <taxon>Exaiptasia</taxon>
    </lineage>
</organism>
<keyword evidence="6" id="KW-0227">DNA damage</keyword>
<dbReference type="PANTHER" id="PTHR28547:SF1">
    <property type="entry name" value="PROTEIN MMS22-LIKE"/>
    <property type="match status" value="1"/>
</dbReference>
<dbReference type="Proteomes" id="UP000887567">
    <property type="component" value="Unplaced"/>
</dbReference>
<name>A0A913Y3D0_EXADI</name>
<keyword evidence="5" id="KW-0158">Chromosome</keyword>
<sequence length="1199" mass="137475">METESALVHGSMQNNITQPLEKNNGRCIENRDLKSRKLSCLGESCQGKMFHIQENSLLSGYLRSLDGMAESSNEPIIQLFGSKFAAGSALACKTDTLFYLLRQQIFKLMNMQSEEGMLPLSSEMNSKCIKIRKECAHFMAYVHNYINRYCMSHCDVGNLPDGQFIKSVLHMPAILRQELGGIVQFLGRLTELSITSLIRTDMRLSADRPSATFHMFHVYLDMVCNVIQALWEILNKQDKESCNNLQEIDDIILSIKNIAMALLWDLTALAATSFNMVPRSDLHKTSPFLCSCVCEVWVSLIHTLDQLSGQYNLDPFWSLLSSILQQVLSPGDNSSQNTNEEEISDVQSDFTCNDPDHFCWWLVAKVAPLYWFNDGHVYAVRRKGSKPGNWVFITELLKSSLSSLKSGQEEYHRRFYLRCCLAVSCHWSANTGIVVWLWEYFHKRLNELFNIPSHTLHGMTTVNLTVTQWMEQCAGRCQDHLSSLDQENSFSLLLRIIAVHLNKIQLSGSQQGWKQMKGRFYSKFTKKRMEELSETGTRHFLNLFLTLSYIAADLEDVATKMCHFLDLLDFSSESPGKKVLIVKGLFTLMLIYKERNMDFAYLSNKMSTMFWLVCKEFSPEKQVRDKRQLWDLVMVYLDGTQEILEHKNKHDLSEFKLIESPGFKYLFEGCRGNELQHLLMFVQSVLALVRPLQDNTAVSSKQEMSGYLWSNMFPYLQKLLSRDRTIMMPLSTILADTMAGFTLLALERYPDTVNRSVSFKNLMSDYGIKDELPASFVCRFLGHVITARDAEMVIEAESLQSQVIHAWFRCLLQLPTNEESCFTLSRAVAQLPEMASLIKNQEGFGLSENSETTLKQFIMALASHYQSLTTFEQIIQFRTRAQLYFGNVEKYIEVFINTGKPQDSLRLAFSLCGSMFKYCYKIIYSKSIQLCLLPKLLDQLILPLHTNKVLPVVQQHASRYLHMFLQGLSQLDFRKDEFIKRKIRKILDNYFHKSLMTTSPPATVNNPFMAVLKDSLEKEPTKESSDFRQFCISYISEEFFQLPQPPQKLNVTLHFMVDLFKRTQSLQQIARNTEALLVPILGCLLACETSQPGNEPPNIRRQATDILRMMIDSSKQDENYKSILSPLLKTFVANNLQKCQGQVFATLKPLTVLDPPLITGLIPDFKQSMMQSETSRGVGTDNQLRKAFHNLLKHLGQGE</sequence>
<evidence type="ECO:0000259" key="12">
    <source>
        <dbReference type="Pfam" id="PF14911"/>
    </source>
</evidence>
<evidence type="ECO:0000256" key="2">
    <source>
        <dbReference type="ARBA" id="ARBA00004286"/>
    </source>
</evidence>
<dbReference type="RefSeq" id="XP_020914140.1">
    <property type="nucleotide sequence ID" value="XM_021058481.2"/>
</dbReference>
<accession>A0A913Y3D0</accession>
<evidence type="ECO:0000256" key="1">
    <source>
        <dbReference type="ARBA" id="ARBA00004123"/>
    </source>
</evidence>
<dbReference type="GeneID" id="110251749"/>
<evidence type="ECO:0000256" key="6">
    <source>
        <dbReference type="ARBA" id="ARBA00022763"/>
    </source>
</evidence>
<evidence type="ECO:0000259" key="11">
    <source>
        <dbReference type="Pfam" id="PF14910"/>
    </source>
</evidence>
<feature type="domain" description="MMS22-like C-terminal" evidence="12">
    <location>
        <begin position="820"/>
        <end position="1195"/>
    </location>
</feature>
<keyword evidence="14" id="KW-1185">Reference proteome</keyword>
<dbReference type="GO" id="GO:0043596">
    <property type="term" value="C:nuclear replication fork"/>
    <property type="evidence" value="ECO:0007669"/>
    <property type="project" value="TreeGrafter"/>
</dbReference>
<protein>
    <recommendedName>
        <fullName evidence="4">Protein MMS22-like</fullName>
    </recommendedName>
    <alternativeName>
        <fullName evidence="10">Methyl methanesulfonate-sensitivity protein 22-like</fullName>
    </alternativeName>
</protein>
<comment type="similarity">
    <text evidence="3">Belongs to the MMS22 family. MMS22L subfamily.</text>
</comment>
<evidence type="ECO:0000256" key="7">
    <source>
        <dbReference type="ARBA" id="ARBA00022853"/>
    </source>
</evidence>
<dbReference type="KEGG" id="epa:110251749"/>
<feature type="domain" description="Protein MMS22-like N-terminal" evidence="11">
    <location>
        <begin position="62"/>
        <end position="705"/>
    </location>
</feature>
<evidence type="ECO:0000256" key="5">
    <source>
        <dbReference type="ARBA" id="ARBA00022454"/>
    </source>
</evidence>